<evidence type="ECO:0000313" key="4">
    <source>
        <dbReference type="EMBL" id="KAF7717941.1"/>
    </source>
</evidence>
<dbReference type="AlphaFoldDB" id="A0A8J8WLM4"/>
<feature type="signal peptide" evidence="2">
    <location>
        <begin position="1"/>
        <end position="21"/>
    </location>
</feature>
<evidence type="ECO:0000259" key="3">
    <source>
        <dbReference type="Pfam" id="PF13883"/>
    </source>
</evidence>
<evidence type="ECO:0000256" key="2">
    <source>
        <dbReference type="SAM" id="SignalP"/>
    </source>
</evidence>
<feature type="domain" description="CREG-like beta-barrel" evidence="3">
    <location>
        <begin position="64"/>
        <end position="257"/>
    </location>
</feature>
<gene>
    <name evidence="4" type="ORF">PECM_003630</name>
</gene>
<sequence length="363" mass="38905">MISALTVGLLALCSTFTLTSASIIPPYLKPGQTVLKDVQFASSSGPDTPDEPGSHLLSRPSWFESALLARRLLAHSPSGVISTNFPDHISASSSTPSEVAGYPIGLREYIADCDSTLSTDLAHGGDEGDPTILALRVATTFRNIGAGSNLSLEIDWWDHLSDAGAVYPGLPPSPAALPRVTLFGYLETLSIADLASSTNDAAARLERCFLESHPDAKWWLPGAVGSPHSSFWARLVVTQAYWIGGFGDVQQIGWINMTEWKGIRPERSLDGVGDGRGLSPEFVSRIDFDSDRAFLPFVHPKLIRSSFAPLRGCTGTQKAGLDTKLTEQNHSDGGLQSGSKRKMPALFPREEGESGSSVQPLLM</sequence>
<proteinExistence type="predicted"/>
<name>A0A8J8WLM4_9EURO</name>
<protein>
    <recommendedName>
        <fullName evidence="3">CREG-like beta-barrel domain-containing protein</fullName>
    </recommendedName>
</protein>
<dbReference type="EMBL" id="WIWV01000021">
    <property type="protein sequence ID" value="KAF7717941.1"/>
    <property type="molecule type" value="Genomic_DNA"/>
</dbReference>
<comment type="caution">
    <text evidence="4">The sequence shown here is derived from an EMBL/GenBank/DDBJ whole genome shotgun (WGS) entry which is preliminary data.</text>
</comment>
<keyword evidence="5" id="KW-1185">Reference proteome</keyword>
<dbReference type="Pfam" id="PF13883">
    <property type="entry name" value="CREG_beta-barrel"/>
    <property type="match status" value="1"/>
</dbReference>
<feature type="chain" id="PRO_5035170219" description="CREG-like beta-barrel domain-containing protein" evidence="2">
    <location>
        <begin position="22"/>
        <end position="363"/>
    </location>
</feature>
<dbReference type="PANTHER" id="PTHR37273">
    <property type="entry name" value="CHROMOSOME 8, WHOLE GENOME SHOTGUN SEQUENCE"/>
    <property type="match status" value="1"/>
</dbReference>
<organism evidence="4 5">
    <name type="scientific">Penicillium ucsense</name>
    <dbReference type="NCBI Taxonomy" id="2839758"/>
    <lineage>
        <taxon>Eukaryota</taxon>
        <taxon>Fungi</taxon>
        <taxon>Dikarya</taxon>
        <taxon>Ascomycota</taxon>
        <taxon>Pezizomycotina</taxon>
        <taxon>Eurotiomycetes</taxon>
        <taxon>Eurotiomycetidae</taxon>
        <taxon>Eurotiales</taxon>
        <taxon>Aspergillaceae</taxon>
        <taxon>Penicillium</taxon>
    </lineage>
</organism>
<keyword evidence="2" id="KW-0732">Signal</keyword>
<dbReference type="InterPro" id="IPR055343">
    <property type="entry name" value="CREG_beta-barrel"/>
</dbReference>
<dbReference type="Gene3D" id="2.30.110.10">
    <property type="entry name" value="Electron Transport, Fmn-binding Protein, Chain A"/>
    <property type="match status" value="1"/>
</dbReference>
<feature type="region of interest" description="Disordered" evidence="1">
    <location>
        <begin position="319"/>
        <end position="363"/>
    </location>
</feature>
<feature type="compositionally biased region" description="Polar residues" evidence="1">
    <location>
        <begin position="354"/>
        <end position="363"/>
    </location>
</feature>
<accession>A0A8J8WLM4</accession>
<dbReference type="PANTHER" id="PTHR37273:SF1">
    <property type="entry name" value="ADL397C-AP"/>
    <property type="match status" value="1"/>
</dbReference>
<dbReference type="OrthoDB" id="2138282at2759"/>
<dbReference type="Proteomes" id="UP000631181">
    <property type="component" value="Unassembled WGS sequence"/>
</dbReference>
<dbReference type="InterPro" id="IPR012349">
    <property type="entry name" value="Split_barrel_FMN-bd"/>
</dbReference>
<dbReference type="SUPFAM" id="SSF50475">
    <property type="entry name" value="FMN-binding split barrel"/>
    <property type="match status" value="1"/>
</dbReference>
<evidence type="ECO:0000313" key="5">
    <source>
        <dbReference type="Proteomes" id="UP000631181"/>
    </source>
</evidence>
<evidence type="ECO:0000256" key="1">
    <source>
        <dbReference type="SAM" id="MobiDB-lite"/>
    </source>
</evidence>
<reference evidence="4" key="1">
    <citation type="journal article" date="2020" name="Front. Microbiol.">
        <title>Gene regulatory networks of Penicillium echinulatum 2HH and Penicillium oxalicum 114-2 inferred by a computational biology approach.</title>
        <authorList>
            <person name="Lenz A.R."/>
            <person name="Galan-Vasquez E."/>
            <person name="Balbinot E."/>
            <person name="De Abreu F.P."/>
            <person name="De Oliveira N.S."/>
            <person name="Da Rosa L.O."/>
            <person name="De Avila E Silva S."/>
            <person name="Camassola M."/>
            <person name="Dillon A.J.P."/>
            <person name="Perez-Rueda E."/>
        </authorList>
    </citation>
    <scope>NUCLEOTIDE SEQUENCE</scope>
    <source>
        <strain evidence="4">S1M29</strain>
    </source>
</reference>